<reference evidence="1" key="3">
    <citation type="journal article" date="2013" name="Nucleic Acids Res.">
        <title>The genome of Anopheles darlingi, the main neotropical malaria vector.</title>
        <authorList>
            <person name="Marinotti O."/>
            <person name="Cerqueira G.C."/>
            <person name="de Almeida L.G."/>
            <person name="Ferro M.I."/>
            <person name="Loreto E.L."/>
            <person name="Zaha A."/>
            <person name="Teixeira S.M."/>
            <person name="Wespiser A.R."/>
            <person name="Almeida E Silva A."/>
            <person name="Schlindwein A.D."/>
            <person name="Pacheco A.C."/>
            <person name="Silva A.L."/>
            <person name="Graveley B.R."/>
            <person name="Walenz B.P."/>
            <person name="Lima Bde A."/>
            <person name="Ribeiro C.A."/>
            <person name="Nunes-Silva C.G."/>
            <person name="de Carvalho C.R."/>
            <person name="Soares C.M."/>
            <person name="de Menezes C.B."/>
            <person name="Matiolli C."/>
            <person name="Caffrey D."/>
            <person name="Araujo D.A."/>
            <person name="de Oliveira D.M."/>
            <person name="Golenbock D."/>
            <person name="Grisard E.C."/>
            <person name="Fantinatti-Garboggini F."/>
            <person name="de Carvalho F.M."/>
            <person name="Barcellos F.G."/>
            <person name="Prosdocimi F."/>
            <person name="May G."/>
            <person name="Azevedo Junior G.M."/>
            <person name="Guimaraes G.M."/>
            <person name="Goldman G.H."/>
            <person name="Padilha I.Q."/>
            <person name="Batista Jda S."/>
            <person name="Ferro J.A."/>
            <person name="Ribeiro J.M."/>
            <person name="Fietto J.L."/>
            <person name="Dabbas K.M."/>
            <person name="Cerdeira L."/>
            <person name="Agnez-Lima L.F."/>
            <person name="Brocchi M."/>
            <person name="de Carvalho M.O."/>
            <person name="Teixeira Mde M."/>
            <person name="Diniz Maia Mde M."/>
            <person name="Goldman M.H."/>
            <person name="Cruz Schneider M.P."/>
            <person name="Felipe M.S."/>
            <person name="Hungria M."/>
            <person name="Nicolas M.F."/>
            <person name="Pereira M."/>
            <person name="Montes M.A."/>
            <person name="Cantao M.E."/>
            <person name="Vincentz M."/>
            <person name="Rafael M.S."/>
            <person name="Silverman N."/>
            <person name="Stoco P.H."/>
            <person name="Souza R.C."/>
            <person name="Vicentini R."/>
            <person name="Gazzinelli R.T."/>
            <person name="Neves Rde O."/>
            <person name="Silva R."/>
            <person name="Astolfi-Filho S."/>
            <person name="Maciel T.E."/>
            <person name="Urmenyi T.P."/>
            <person name="Tadei W.P."/>
            <person name="Camargo E.P."/>
            <person name="de Vasconcelos A.T."/>
        </authorList>
    </citation>
    <scope>NUCLEOTIDE SEQUENCE</scope>
</reference>
<evidence type="ECO:0000313" key="1">
    <source>
        <dbReference type="EMBL" id="ETN62200.1"/>
    </source>
</evidence>
<dbReference type="AlphaFoldDB" id="W5JH11"/>
<proteinExistence type="predicted"/>
<organism evidence="1">
    <name type="scientific">Anopheles darlingi</name>
    <name type="common">Mosquito</name>
    <dbReference type="NCBI Taxonomy" id="43151"/>
    <lineage>
        <taxon>Eukaryota</taxon>
        <taxon>Metazoa</taxon>
        <taxon>Ecdysozoa</taxon>
        <taxon>Arthropoda</taxon>
        <taxon>Hexapoda</taxon>
        <taxon>Insecta</taxon>
        <taxon>Pterygota</taxon>
        <taxon>Neoptera</taxon>
        <taxon>Endopterygota</taxon>
        <taxon>Diptera</taxon>
        <taxon>Nematocera</taxon>
        <taxon>Culicoidea</taxon>
        <taxon>Culicidae</taxon>
        <taxon>Anophelinae</taxon>
        <taxon>Anopheles</taxon>
    </lineage>
</organism>
<accession>W5JH11</accession>
<dbReference type="EnsemblMetazoa" id="ADAC006114-RA">
    <property type="protein sequence ID" value="ADAC006114-PA"/>
    <property type="gene ID" value="ADAC006114"/>
</dbReference>
<reference evidence="1 3" key="1">
    <citation type="journal article" date="2010" name="BMC Genomics">
        <title>Combination of measures distinguishes pre-miRNAs from other stem-loops in the genome of the newly sequenced Anopheles darlingi.</title>
        <authorList>
            <person name="Mendes N.D."/>
            <person name="Freitas A.T."/>
            <person name="Vasconcelos A.T."/>
            <person name="Sagot M.F."/>
        </authorList>
    </citation>
    <scope>NUCLEOTIDE SEQUENCE</scope>
</reference>
<evidence type="ECO:0000313" key="3">
    <source>
        <dbReference type="Proteomes" id="UP000000673"/>
    </source>
</evidence>
<reference evidence="2" key="4">
    <citation type="submission" date="2015-06" db="UniProtKB">
        <authorList>
            <consortium name="EnsemblMetazoa"/>
        </authorList>
    </citation>
    <scope>IDENTIFICATION</scope>
</reference>
<keyword evidence="3" id="KW-1185">Reference proteome</keyword>
<dbReference type="EMBL" id="ADMH02001523">
    <property type="protein sequence ID" value="ETN62200.1"/>
    <property type="molecule type" value="Genomic_DNA"/>
</dbReference>
<reference evidence="1" key="2">
    <citation type="submission" date="2010-05" db="EMBL/GenBank/DDBJ databases">
        <authorList>
            <person name="Almeida L.G."/>
            <person name="Nicolas M.F."/>
            <person name="Souza R.C."/>
            <person name="Vasconcelos A.T.R."/>
        </authorList>
    </citation>
    <scope>NUCLEOTIDE SEQUENCE</scope>
</reference>
<evidence type="ECO:0000313" key="2">
    <source>
        <dbReference type="EnsemblMetazoa" id="ADAC006114-PA"/>
    </source>
</evidence>
<dbReference type="VEuPathDB" id="VectorBase:ADAC006114"/>
<dbReference type="Proteomes" id="UP000000673">
    <property type="component" value="Unassembled WGS sequence"/>
</dbReference>
<gene>
    <name evidence="1" type="ORF">AND_006114</name>
</gene>
<name>W5JH11_ANODA</name>
<dbReference type="HOGENOM" id="CLU_2374471_0_0_1"/>
<sequence length="95" mass="10374">MCGRLDTSRIKRVFVSRKALFVEIDAPTAVDAGCCSGVSRSGARTDGQAEKTQCYLRCETPQSVRFALTEFRPASFSGKAITEEDDYITMKIVAG</sequence>
<protein>
    <submittedName>
        <fullName evidence="1 2">Uncharacterized protein</fullName>
    </submittedName>
</protein>